<sequence length="64" mass="6917">MQPNFDAPVMSEEDAERDALIGDAQSAADTLCTTQEDIDTLHALTLEALQKARNGAQITSPEEE</sequence>
<dbReference type="Proteomes" id="UP000244915">
    <property type="component" value="Chromosome 1"/>
</dbReference>
<reference evidence="1 2" key="1">
    <citation type="submission" date="2017-06" db="EMBL/GenBank/DDBJ databases">
        <title>Yangia sp. YSBP01 complete genome sequence.</title>
        <authorList>
            <person name="Woo J.-H."/>
            <person name="Kim H.-S."/>
        </authorList>
    </citation>
    <scope>NUCLEOTIDE SEQUENCE [LARGE SCALE GENOMIC DNA]</scope>
    <source>
        <strain evidence="1 2">YSBP01</strain>
    </source>
</reference>
<dbReference type="EMBL" id="CP022189">
    <property type="protein sequence ID" value="AWI84268.1"/>
    <property type="molecule type" value="Genomic_DNA"/>
</dbReference>
<name>A0A2U8HEQ7_9RHOB</name>
<evidence type="ECO:0000313" key="2">
    <source>
        <dbReference type="Proteomes" id="UP000244915"/>
    </source>
</evidence>
<evidence type="ECO:0000313" key="1">
    <source>
        <dbReference type="EMBL" id="AWI84268.1"/>
    </source>
</evidence>
<gene>
    <name evidence="1" type="ORF">CEW88_11580</name>
</gene>
<proteinExistence type="predicted"/>
<dbReference type="RefSeq" id="WP_108966955.1">
    <property type="nucleotide sequence ID" value="NZ_CP022189.1"/>
</dbReference>
<dbReference type="KEGG" id="ypac:CEW88_11580"/>
<dbReference type="AlphaFoldDB" id="A0A2U8HEQ7"/>
<accession>A0A2U8HEQ7</accession>
<protein>
    <submittedName>
        <fullName evidence="1">Uncharacterized protein</fullName>
    </submittedName>
</protein>
<organism evidence="1 2">
    <name type="scientific">Alloyangia pacifica</name>
    <dbReference type="NCBI Taxonomy" id="311180"/>
    <lineage>
        <taxon>Bacteria</taxon>
        <taxon>Pseudomonadati</taxon>
        <taxon>Pseudomonadota</taxon>
        <taxon>Alphaproteobacteria</taxon>
        <taxon>Rhodobacterales</taxon>
        <taxon>Roseobacteraceae</taxon>
        <taxon>Alloyangia</taxon>
    </lineage>
</organism>